<dbReference type="OrthoDB" id="461984at2"/>
<dbReference type="Proteomes" id="UP000078316">
    <property type="component" value="Unassembled WGS sequence"/>
</dbReference>
<evidence type="ECO:0000313" key="4">
    <source>
        <dbReference type="Proteomes" id="UP000078316"/>
    </source>
</evidence>
<dbReference type="GO" id="GO:0003677">
    <property type="term" value="F:DNA binding"/>
    <property type="evidence" value="ECO:0007669"/>
    <property type="project" value="InterPro"/>
</dbReference>
<evidence type="ECO:0000256" key="1">
    <source>
        <dbReference type="SAM" id="MobiDB-lite"/>
    </source>
</evidence>
<dbReference type="CDD" id="cd00093">
    <property type="entry name" value="HTH_XRE"/>
    <property type="match status" value="1"/>
</dbReference>
<dbReference type="InterPro" id="IPR010982">
    <property type="entry name" value="Lambda_DNA-bd_dom_sf"/>
</dbReference>
<reference evidence="3 4" key="1">
    <citation type="submission" date="2016-04" db="EMBL/GenBank/DDBJ databases">
        <authorList>
            <person name="Evans L.H."/>
            <person name="Alamgir A."/>
            <person name="Owens N."/>
            <person name="Weber N.D."/>
            <person name="Virtaneva K."/>
            <person name="Barbian K."/>
            <person name="Babar A."/>
            <person name="Rosenke K."/>
        </authorList>
    </citation>
    <scope>NUCLEOTIDE SEQUENCE [LARGE SCALE GENOMIC DNA]</scope>
    <source>
        <strain evidence="3 4">PMB02</strain>
    </source>
</reference>
<protein>
    <submittedName>
        <fullName evidence="3">Transcriptional regulator</fullName>
    </submittedName>
</protein>
<feature type="region of interest" description="Disordered" evidence="1">
    <location>
        <begin position="1"/>
        <end position="25"/>
    </location>
</feature>
<dbReference type="SUPFAM" id="SSF47413">
    <property type="entry name" value="lambda repressor-like DNA-binding domains"/>
    <property type="match status" value="1"/>
</dbReference>
<dbReference type="InterPro" id="IPR001387">
    <property type="entry name" value="Cro/C1-type_HTH"/>
</dbReference>
<evidence type="ECO:0000313" key="3">
    <source>
        <dbReference type="EMBL" id="OAS24038.1"/>
    </source>
</evidence>
<dbReference type="AlphaFoldDB" id="A0A179S9N3"/>
<sequence>MTDEAVASAAADDPDARPVTPEGLADARRLPRIRTLRRALALSQEEFAARYHIPLGTLRDWEQGRTIPDQPAQAYLTVIAHDPEGVRRALEPRSA</sequence>
<dbReference type="SMART" id="SM00530">
    <property type="entry name" value="HTH_XRE"/>
    <property type="match status" value="1"/>
</dbReference>
<evidence type="ECO:0000259" key="2">
    <source>
        <dbReference type="PROSITE" id="PS50943"/>
    </source>
</evidence>
<dbReference type="Gene3D" id="1.10.260.40">
    <property type="entry name" value="lambda repressor-like DNA-binding domains"/>
    <property type="match status" value="1"/>
</dbReference>
<organism evidence="3 4">
    <name type="scientific">Methylobacterium platani</name>
    <dbReference type="NCBI Taxonomy" id="427683"/>
    <lineage>
        <taxon>Bacteria</taxon>
        <taxon>Pseudomonadati</taxon>
        <taxon>Pseudomonadota</taxon>
        <taxon>Alphaproteobacteria</taxon>
        <taxon>Hyphomicrobiales</taxon>
        <taxon>Methylobacteriaceae</taxon>
        <taxon>Methylobacterium</taxon>
    </lineage>
</organism>
<proteinExistence type="predicted"/>
<dbReference type="PROSITE" id="PS50943">
    <property type="entry name" value="HTH_CROC1"/>
    <property type="match status" value="1"/>
</dbReference>
<comment type="caution">
    <text evidence="3">The sequence shown here is derived from an EMBL/GenBank/DDBJ whole genome shotgun (WGS) entry which is preliminary data.</text>
</comment>
<dbReference type="Pfam" id="PF01381">
    <property type="entry name" value="HTH_3"/>
    <property type="match status" value="1"/>
</dbReference>
<feature type="compositionally biased region" description="Low complexity" evidence="1">
    <location>
        <begin position="1"/>
        <end position="11"/>
    </location>
</feature>
<gene>
    <name evidence="3" type="ORF">A5481_14805</name>
</gene>
<dbReference type="STRING" id="427683.A5481_14805"/>
<feature type="domain" description="HTH cro/C1-type" evidence="2">
    <location>
        <begin position="33"/>
        <end position="70"/>
    </location>
</feature>
<accession>A0A179S9N3</accession>
<name>A0A179S9N3_9HYPH</name>
<dbReference type="EMBL" id="LWHQ01000027">
    <property type="protein sequence ID" value="OAS24038.1"/>
    <property type="molecule type" value="Genomic_DNA"/>
</dbReference>